<dbReference type="CDD" id="cd14695">
    <property type="entry name" value="bZIP_HLF"/>
    <property type="match status" value="1"/>
</dbReference>
<dbReference type="Proteomes" id="UP000261620">
    <property type="component" value="Unplaced"/>
</dbReference>
<sequence length="312" mass="34804">MSGEPILITLATSTGAPTSLPVVLKKIMEMPPPNILEDDDGMFGPLDDDADLGGGVSDMGPSAALTPAIWDKTIPYDGENFHLEYMDLEEFLMENGIPSLPDEESPKGSPEHSGIKTEELKEVQVNLAKSASKPPVALLSIDELDMCKKEVVIVTKSDSDIICDVTTEVTTETERATPEPISPDEIEIDMNYEPDPTDLVLSSVPGGELFDPRRHKFSEEELKPQPMIKKAKKVFVPDEQKDEKYWQRRKKNNVAAKRSRDARRLKENQITVRAAFLERENTALRTEVAELRKECGRYKNIVGCYESKFGPL</sequence>
<evidence type="ECO:0000256" key="3">
    <source>
        <dbReference type="ARBA" id="ARBA00023015"/>
    </source>
</evidence>
<dbReference type="Ensembl" id="ENSMMOT00000004634.1">
    <property type="protein sequence ID" value="ENSMMOP00000004551.1"/>
    <property type="gene ID" value="ENSMMOG00000003624.1"/>
</dbReference>
<evidence type="ECO:0000256" key="4">
    <source>
        <dbReference type="ARBA" id="ARBA00023125"/>
    </source>
</evidence>
<keyword evidence="6" id="KW-0804">Transcription</keyword>
<evidence type="ECO:0000313" key="9">
    <source>
        <dbReference type="Ensembl" id="ENSMMOP00000004551.1"/>
    </source>
</evidence>
<keyword evidence="4" id="KW-0238">DNA-binding</keyword>
<comment type="subcellular location">
    <subcellularLocation>
        <location evidence="1">Nucleus</location>
    </subcellularLocation>
</comment>
<comment type="similarity">
    <text evidence="2">Belongs to the bZIP family. PAR subfamily.</text>
</comment>
<evidence type="ECO:0000259" key="8">
    <source>
        <dbReference type="PROSITE" id="PS50217"/>
    </source>
</evidence>
<dbReference type="InterPro" id="IPR046347">
    <property type="entry name" value="bZIP_sf"/>
</dbReference>
<dbReference type="GO" id="GO:0005634">
    <property type="term" value="C:nucleus"/>
    <property type="evidence" value="ECO:0007669"/>
    <property type="project" value="UniProtKB-SubCell"/>
</dbReference>
<dbReference type="InterPro" id="IPR004827">
    <property type="entry name" value="bZIP"/>
</dbReference>
<dbReference type="PANTHER" id="PTHR11988:SF24">
    <property type="entry name" value="THYROTROPH EMBRYONIC FACTOR"/>
    <property type="match status" value="1"/>
</dbReference>
<dbReference type="PANTHER" id="PTHR11988">
    <property type="entry name" value="THYROTROPH EMBRYONIC FACTOR RELATED"/>
    <property type="match status" value="1"/>
</dbReference>
<evidence type="ECO:0000313" key="10">
    <source>
        <dbReference type="Proteomes" id="UP000261620"/>
    </source>
</evidence>
<protein>
    <recommendedName>
        <fullName evidence="8">BZIP domain-containing protein</fullName>
    </recommendedName>
</protein>
<dbReference type="SUPFAM" id="SSF57959">
    <property type="entry name" value="Leucine zipper domain"/>
    <property type="match status" value="1"/>
</dbReference>
<dbReference type="FunFam" id="1.20.5.170:FF:000007">
    <property type="entry name" value="hepatic leukemia factor isoform X2"/>
    <property type="match status" value="1"/>
</dbReference>
<dbReference type="STRING" id="94237.ENSMMOP00000004551"/>
<dbReference type="GO" id="GO:0000978">
    <property type="term" value="F:RNA polymerase II cis-regulatory region sequence-specific DNA binding"/>
    <property type="evidence" value="ECO:0007669"/>
    <property type="project" value="TreeGrafter"/>
</dbReference>
<dbReference type="SMART" id="SM00338">
    <property type="entry name" value="BRLZ"/>
    <property type="match status" value="1"/>
</dbReference>
<keyword evidence="7" id="KW-0539">Nucleus</keyword>
<evidence type="ECO:0000256" key="2">
    <source>
        <dbReference type="ARBA" id="ARBA00009208"/>
    </source>
</evidence>
<proteinExistence type="inferred from homology"/>
<dbReference type="Pfam" id="PF07716">
    <property type="entry name" value="bZIP_2"/>
    <property type="match status" value="1"/>
</dbReference>
<feature type="domain" description="BZIP" evidence="8">
    <location>
        <begin position="242"/>
        <end position="305"/>
    </location>
</feature>
<evidence type="ECO:0000256" key="1">
    <source>
        <dbReference type="ARBA" id="ARBA00004123"/>
    </source>
</evidence>
<evidence type="ECO:0000256" key="7">
    <source>
        <dbReference type="ARBA" id="ARBA00023242"/>
    </source>
</evidence>
<accession>A0A3Q3VQN4</accession>
<keyword evidence="10" id="KW-1185">Reference proteome</keyword>
<dbReference type="AlphaFoldDB" id="A0A3Q3VQN4"/>
<dbReference type="PROSITE" id="PS50217">
    <property type="entry name" value="BZIP"/>
    <property type="match status" value="1"/>
</dbReference>
<keyword evidence="5" id="KW-0010">Activator</keyword>
<dbReference type="InterPro" id="IPR040223">
    <property type="entry name" value="PAR_bZIP"/>
</dbReference>
<evidence type="ECO:0000256" key="6">
    <source>
        <dbReference type="ARBA" id="ARBA00023163"/>
    </source>
</evidence>
<evidence type="ECO:0000256" key="5">
    <source>
        <dbReference type="ARBA" id="ARBA00023159"/>
    </source>
</evidence>
<keyword evidence="3" id="KW-0805">Transcription regulation</keyword>
<dbReference type="GO" id="GO:0000981">
    <property type="term" value="F:DNA-binding transcription factor activity, RNA polymerase II-specific"/>
    <property type="evidence" value="ECO:0007669"/>
    <property type="project" value="TreeGrafter"/>
</dbReference>
<reference evidence="9" key="2">
    <citation type="submission" date="2025-09" db="UniProtKB">
        <authorList>
            <consortium name="Ensembl"/>
        </authorList>
    </citation>
    <scope>IDENTIFICATION</scope>
</reference>
<organism evidence="9 10">
    <name type="scientific">Mola mola</name>
    <name type="common">Ocean sunfish</name>
    <name type="synonym">Tetraodon mola</name>
    <dbReference type="NCBI Taxonomy" id="94237"/>
    <lineage>
        <taxon>Eukaryota</taxon>
        <taxon>Metazoa</taxon>
        <taxon>Chordata</taxon>
        <taxon>Craniata</taxon>
        <taxon>Vertebrata</taxon>
        <taxon>Euteleostomi</taxon>
        <taxon>Actinopterygii</taxon>
        <taxon>Neopterygii</taxon>
        <taxon>Teleostei</taxon>
        <taxon>Neoteleostei</taxon>
        <taxon>Acanthomorphata</taxon>
        <taxon>Eupercaria</taxon>
        <taxon>Tetraodontiformes</taxon>
        <taxon>Molidae</taxon>
        <taxon>Mola</taxon>
    </lineage>
</organism>
<reference evidence="9" key="1">
    <citation type="submission" date="2025-08" db="UniProtKB">
        <authorList>
            <consortium name="Ensembl"/>
        </authorList>
    </citation>
    <scope>IDENTIFICATION</scope>
</reference>
<dbReference type="Gene3D" id="1.20.5.170">
    <property type="match status" value="1"/>
</dbReference>
<name>A0A3Q3VQN4_MOLML</name>